<keyword evidence="2" id="KW-0732">Signal</keyword>
<dbReference type="OrthoDB" id="5003858at2"/>
<keyword evidence="1" id="KW-0812">Transmembrane</keyword>
<protein>
    <submittedName>
        <fullName evidence="3">VPLPA-CTERM protein sorting domain-containing protein</fullName>
    </submittedName>
</protein>
<dbReference type="AlphaFoldDB" id="A0A1M7RV81"/>
<evidence type="ECO:0000313" key="4">
    <source>
        <dbReference type="Proteomes" id="UP000184066"/>
    </source>
</evidence>
<feature type="signal peptide" evidence="2">
    <location>
        <begin position="1"/>
        <end position="24"/>
    </location>
</feature>
<dbReference type="RefSeq" id="WP_072745765.1">
    <property type="nucleotide sequence ID" value="NZ_FOHL01000002.1"/>
</dbReference>
<proteinExistence type="predicted"/>
<dbReference type="EMBL" id="FRDL01000001">
    <property type="protein sequence ID" value="SHN50056.1"/>
    <property type="molecule type" value="Genomic_DNA"/>
</dbReference>
<name>A0A1M7RV81_9RHOB</name>
<keyword evidence="1" id="KW-0472">Membrane</keyword>
<keyword evidence="1" id="KW-1133">Transmembrane helix</keyword>
<accession>A0A1M7RV81</accession>
<reference evidence="3 4" key="1">
    <citation type="submission" date="2016-12" db="EMBL/GenBank/DDBJ databases">
        <authorList>
            <person name="Song W.-J."/>
            <person name="Kurnit D.M."/>
        </authorList>
    </citation>
    <scope>NUCLEOTIDE SEQUENCE [LARGE SCALE GENOMIC DNA]</scope>
    <source>
        <strain evidence="3 4">CGMCC 1.10808</strain>
    </source>
</reference>
<evidence type="ECO:0000256" key="2">
    <source>
        <dbReference type="SAM" id="SignalP"/>
    </source>
</evidence>
<dbReference type="STRING" id="1189325.SAMN04488119_102346"/>
<evidence type="ECO:0000313" key="3">
    <source>
        <dbReference type="EMBL" id="SHN50056.1"/>
    </source>
</evidence>
<gene>
    <name evidence="3" type="ORF">SAMN05216200_101172</name>
</gene>
<sequence length="358" mass="36146">MSHLPRHSRSFALGAIASVMFAGAASASAIITNGSVTLGVDDFGQLNIPGPPSRHDGTASVGLRHAATGLEATSHGCLCEGWGVGIADGGGIRIASGRANNNYGVSNLSAVSFMSTASTATSVVELRDDSDTTSLLRITHAFGPAAETSDLYRVNVTIENISGAAIADLRYTRTFDWDIEPDTFSEVVTHAGVATTPSVLVAVDNGFVNSDPFAGGRTEQVAGGTGDFVDLGPSDHGSNFDFGFGMLAAGDSFAFDIFYGATRTETAALAALGEVGAELYSLGQPGCDPTGTGTGTGCAYGDDLATATFIFGFAGVGGSIIIPDPTPGGVVPLPAAAWLLLTGIGALGAGGAMRRRKA</sequence>
<feature type="transmembrane region" description="Helical" evidence="1">
    <location>
        <begin position="335"/>
        <end position="353"/>
    </location>
</feature>
<organism evidence="3 4">
    <name type="scientific">Oceanicella actignis</name>
    <dbReference type="NCBI Taxonomy" id="1189325"/>
    <lineage>
        <taxon>Bacteria</taxon>
        <taxon>Pseudomonadati</taxon>
        <taxon>Pseudomonadota</taxon>
        <taxon>Alphaproteobacteria</taxon>
        <taxon>Rhodobacterales</taxon>
        <taxon>Paracoccaceae</taxon>
        <taxon>Oceanicella</taxon>
    </lineage>
</organism>
<evidence type="ECO:0000256" key="1">
    <source>
        <dbReference type="SAM" id="Phobius"/>
    </source>
</evidence>
<dbReference type="Proteomes" id="UP000184066">
    <property type="component" value="Unassembled WGS sequence"/>
</dbReference>
<feature type="chain" id="PRO_5009929014" evidence="2">
    <location>
        <begin position="25"/>
        <end position="358"/>
    </location>
</feature>
<keyword evidence="4" id="KW-1185">Reference proteome</keyword>